<dbReference type="PIRSF" id="PIRSF004884">
    <property type="entry name" value="Sugar_kin_arch"/>
    <property type="match status" value="1"/>
</dbReference>
<dbReference type="InterPro" id="IPR004422">
    <property type="entry name" value="RFAP_synthase"/>
</dbReference>
<dbReference type="Proteomes" id="UP001139012">
    <property type="component" value="Unassembled WGS sequence"/>
</dbReference>
<evidence type="ECO:0000313" key="1">
    <source>
        <dbReference type="EMBL" id="MCG2669772.1"/>
    </source>
</evidence>
<evidence type="ECO:0008006" key="3">
    <source>
        <dbReference type="Google" id="ProtNLM"/>
    </source>
</evidence>
<dbReference type="SUPFAM" id="SSF54211">
    <property type="entry name" value="Ribosomal protein S5 domain 2-like"/>
    <property type="match status" value="1"/>
</dbReference>
<evidence type="ECO:0000313" key="2">
    <source>
        <dbReference type="Proteomes" id="UP001139012"/>
    </source>
</evidence>
<protein>
    <recommendedName>
        <fullName evidence="3">Beta-ribofuranosylaminobenzene 5'-phosphate synthase</fullName>
    </recommendedName>
</protein>
<accession>A0ABS9LRX0</accession>
<dbReference type="InterPro" id="IPR020568">
    <property type="entry name" value="Ribosomal_Su5_D2-typ_SF"/>
</dbReference>
<sequence>MGLVDLAGVSARSFCGIGFSLSGPPTIWRVEDASTVSLTGVSHLDKFAFDEINKTAKNLADRAKGGFSAHLECSPPQHVGFGTKTSLLLSLITAVDRLKRMNLTNDQIKKLSGRGGASGVGVSLFFTGGVIWDGGHAKQPGLRFSPSSVSAPVETPPVLARWLFPESWLVGLIIPDETTFHGVQEVSFFQEKTPIPDEQALLTMSSLYHGVVPAFATADIQLMKLSLDEIHTVGFKCEELRAQSNRTKDAFRKLQALPSIAVGMSSLGPLIYCIFHRDTNGERLLEETSNKLGLSYLGTFPGCNVGFGVTPL</sequence>
<reference evidence="1" key="1">
    <citation type="submission" date="2022-01" db="EMBL/GenBank/DDBJ databases">
        <title>Genome sequnece data of strain Bradyrhizobium sp. nov.</title>
        <authorList>
            <person name="Zhang J."/>
        </authorList>
    </citation>
    <scope>NUCLEOTIDE SEQUENCE</scope>
    <source>
        <strain evidence="1">WYCCWR 12774</strain>
    </source>
</reference>
<gene>
    <name evidence="1" type="ORF">L6637_22665</name>
</gene>
<dbReference type="EMBL" id="JAKLUA010000007">
    <property type="protein sequence ID" value="MCG2669772.1"/>
    <property type="molecule type" value="Genomic_DNA"/>
</dbReference>
<name>A0ABS9LRX0_9BRAD</name>
<organism evidence="1 2">
    <name type="scientific">Bradyrhizobium zhengyangense</name>
    <dbReference type="NCBI Taxonomy" id="2911009"/>
    <lineage>
        <taxon>Bacteria</taxon>
        <taxon>Pseudomonadati</taxon>
        <taxon>Pseudomonadota</taxon>
        <taxon>Alphaproteobacteria</taxon>
        <taxon>Hyphomicrobiales</taxon>
        <taxon>Nitrobacteraceae</taxon>
        <taxon>Bradyrhizobium</taxon>
    </lineage>
</organism>
<proteinExistence type="predicted"/>
<comment type="caution">
    <text evidence="1">The sequence shown here is derived from an EMBL/GenBank/DDBJ whole genome shotgun (WGS) entry which is preliminary data.</text>
</comment>
<dbReference type="NCBIfam" id="TIGR00144">
    <property type="entry name" value="beta_RFAP_syn"/>
    <property type="match status" value="1"/>
</dbReference>
<keyword evidence="2" id="KW-1185">Reference proteome</keyword>